<dbReference type="GO" id="GO:0009873">
    <property type="term" value="P:ethylene-activated signaling pathway"/>
    <property type="evidence" value="ECO:0007669"/>
    <property type="project" value="InterPro"/>
</dbReference>
<evidence type="ECO:0000313" key="9">
    <source>
        <dbReference type="EMBL" id="KAK7358884.1"/>
    </source>
</evidence>
<dbReference type="FunFam" id="3.30.730.10:FF:000001">
    <property type="entry name" value="Ethylene-responsive transcription factor 2"/>
    <property type="match status" value="1"/>
</dbReference>
<dbReference type="InterPro" id="IPR036955">
    <property type="entry name" value="AP2/ERF_dom_sf"/>
</dbReference>
<feature type="compositionally biased region" description="Low complexity" evidence="7">
    <location>
        <begin position="104"/>
        <end position="121"/>
    </location>
</feature>
<keyword evidence="2" id="KW-0805">Transcription regulation</keyword>
<feature type="region of interest" description="Disordered" evidence="7">
    <location>
        <begin position="335"/>
        <end position="359"/>
    </location>
</feature>
<dbReference type="PANTHER" id="PTHR31190:SF267">
    <property type="entry name" value="DNA-BINDING DOMAIN PROTEIN"/>
    <property type="match status" value="1"/>
</dbReference>
<gene>
    <name evidence="9" type="ORF">VNO77_00824</name>
</gene>
<dbReference type="CDD" id="cd00018">
    <property type="entry name" value="AP2"/>
    <property type="match status" value="1"/>
</dbReference>
<dbReference type="InterPro" id="IPR044808">
    <property type="entry name" value="ERF_plant"/>
</dbReference>
<evidence type="ECO:0000256" key="2">
    <source>
        <dbReference type="ARBA" id="ARBA00023015"/>
    </source>
</evidence>
<proteinExistence type="inferred from homology"/>
<dbReference type="InterPro" id="IPR016177">
    <property type="entry name" value="DNA-bd_dom_sf"/>
</dbReference>
<name>A0AAN9MUS5_CANGL</name>
<dbReference type="Proteomes" id="UP001367508">
    <property type="component" value="Unassembled WGS sequence"/>
</dbReference>
<dbReference type="EMBL" id="JAYMYQ010000001">
    <property type="protein sequence ID" value="KAK7358884.1"/>
    <property type="molecule type" value="Genomic_DNA"/>
</dbReference>
<accession>A0AAN9MUS5</accession>
<evidence type="ECO:0000256" key="5">
    <source>
        <dbReference type="ARBA" id="ARBA00023242"/>
    </source>
</evidence>
<dbReference type="AlphaFoldDB" id="A0AAN9MUS5"/>
<comment type="subcellular location">
    <subcellularLocation>
        <location evidence="1">Nucleus</location>
    </subcellularLocation>
</comment>
<evidence type="ECO:0000256" key="1">
    <source>
        <dbReference type="ARBA" id="ARBA00004123"/>
    </source>
</evidence>
<evidence type="ECO:0000256" key="7">
    <source>
        <dbReference type="SAM" id="MobiDB-lite"/>
    </source>
</evidence>
<evidence type="ECO:0000256" key="4">
    <source>
        <dbReference type="ARBA" id="ARBA00023163"/>
    </source>
</evidence>
<dbReference type="SMART" id="SM00380">
    <property type="entry name" value="AP2"/>
    <property type="match status" value="1"/>
</dbReference>
<sequence length="379" mass="41847">MQKINWGFISACEKVVNHIKKGNEVDLKKRREEKQCQTLSMLMMFPGLNREREMSAMISALTHVVCGKEDHGGDDSKVLYQNIDHNAIGGGGGGDAFSVTPNMSSGSATPSSSSSSYGGSSFLKRRRENDASFGDFSRGGSSPVIPTKAECSSNRTSTTTTTTKIKTETNQMENSVYEYRTENVRESQEPKRKYRGVRQRPWGKWAAEIRDPFKATRVWLGTFETAEDAARAYDQASLRFRGNKAKLNFPENVRLIQQQQPHHNPPHTHFTISTSQGPLFSIPSSTDPIVHTQALHTLQGARNNFYEYSSMQVHDFPSMSLYDQITMTSTMASSHLQSSSSSSSSASYSSSTMTSPQAPCVYPAQLPPWSSGYSSSPSG</sequence>
<dbReference type="PANTHER" id="PTHR31190">
    <property type="entry name" value="DNA-BINDING DOMAIN"/>
    <property type="match status" value="1"/>
</dbReference>
<keyword evidence="10" id="KW-1185">Reference proteome</keyword>
<feature type="domain" description="AP2/ERF" evidence="8">
    <location>
        <begin position="193"/>
        <end position="250"/>
    </location>
</feature>
<dbReference type="PROSITE" id="PS51032">
    <property type="entry name" value="AP2_ERF"/>
    <property type="match status" value="1"/>
</dbReference>
<feature type="region of interest" description="Disordered" evidence="7">
    <location>
        <begin position="98"/>
        <end position="162"/>
    </location>
</feature>
<evidence type="ECO:0000256" key="6">
    <source>
        <dbReference type="ARBA" id="ARBA00024343"/>
    </source>
</evidence>
<dbReference type="PRINTS" id="PR00367">
    <property type="entry name" value="ETHRSPELEMNT"/>
</dbReference>
<keyword evidence="5" id="KW-0539">Nucleus</keyword>
<protein>
    <recommendedName>
        <fullName evidence="8">AP2/ERF domain-containing protein</fullName>
    </recommendedName>
</protein>
<feature type="compositionally biased region" description="Low complexity" evidence="7">
    <location>
        <begin position="335"/>
        <end position="355"/>
    </location>
</feature>
<dbReference type="InterPro" id="IPR001471">
    <property type="entry name" value="AP2/ERF_dom"/>
</dbReference>
<dbReference type="SUPFAM" id="SSF54171">
    <property type="entry name" value="DNA-binding domain"/>
    <property type="match status" value="1"/>
</dbReference>
<evidence type="ECO:0000259" key="8">
    <source>
        <dbReference type="PROSITE" id="PS51032"/>
    </source>
</evidence>
<organism evidence="9 10">
    <name type="scientific">Canavalia gladiata</name>
    <name type="common">Sword bean</name>
    <name type="synonym">Dolichos gladiatus</name>
    <dbReference type="NCBI Taxonomy" id="3824"/>
    <lineage>
        <taxon>Eukaryota</taxon>
        <taxon>Viridiplantae</taxon>
        <taxon>Streptophyta</taxon>
        <taxon>Embryophyta</taxon>
        <taxon>Tracheophyta</taxon>
        <taxon>Spermatophyta</taxon>
        <taxon>Magnoliopsida</taxon>
        <taxon>eudicotyledons</taxon>
        <taxon>Gunneridae</taxon>
        <taxon>Pentapetalae</taxon>
        <taxon>rosids</taxon>
        <taxon>fabids</taxon>
        <taxon>Fabales</taxon>
        <taxon>Fabaceae</taxon>
        <taxon>Papilionoideae</taxon>
        <taxon>50 kb inversion clade</taxon>
        <taxon>NPAAA clade</taxon>
        <taxon>indigoferoid/millettioid clade</taxon>
        <taxon>Phaseoleae</taxon>
        <taxon>Canavalia</taxon>
    </lineage>
</organism>
<keyword evidence="4" id="KW-0804">Transcription</keyword>
<dbReference type="Pfam" id="PF00847">
    <property type="entry name" value="AP2"/>
    <property type="match status" value="1"/>
</dbReference>
<evidence type="ECO:0000313" key="10">
    <source>
        <dbReference type="Proteomes" id="UP001367508"/>
    </source>
</evidence>
<dbReference type="GO" id="GO:0003677">
    <property type="term" value="F:DNA binding"/>
    <property type="evidence" value="ECO:0007669"/>
    <property type="project" value="UniProtKB-KW"/>
</dbReference>
<dbReference type="Gene3D" id="3.30.730.10">
    <property type="entry name" value="AP2/ERF domain"/>
    <property type="match status" value="1"/>
</dbReference>
<dbReference type="GO" id="GO:0003700">
    <property type="term" value="F:DNA-binding transcription factor activity"/>
    <property type="evidence" value="ECO:0007669"/>
    <property type="project" value="InterPro"/>
</dbReference>
<keyword evidence="3" id="KW-0238">DNA-binding</keyword>
<comment type="caution">
    <text evidence="9">The sequence shown here is derived from an EMBL/GenBank/DDBJ whole genome shotgun (WGS) entry which is preliminary data.</text>
</comment>
<dbReference type="GO" id="GO:0005634">
    <property type="term" value="C:nucleus"/>
    <property type="evidence" value="ECO:0007669"/>
    <property type="project" value="UniProtKB-SubCell"/>
</dbReference>
<comment type="similarity">
    <text evidence="6">Belongs to the AP2/ERF transcription factor family. ERF subfamily.</text>
</comment>
<reference evidence="9 10" key="1">
    <citation type="submission" date="2024-01" db="EMBL/GenBank/DDBJ databases">
        <title>The genomes of 5 underutilized Papilionoideae crops provide insights into root nodulation and disease resistanc.</title>
        <authorList>
            <person name="Jiang F."/>
        </authorList>
    </citation>
    <scope>NUCLEOTIDE SEQUENCE [LARGE SCALE GENOMIC DNA]</scope>
    <source>
        <strain evidence="9">LVBAO_FW01</strain>
        <tissue evidence="9">Leaves</tissue>
    </source>
</reference>
<evidence type="ECO:0000256" key="3">
    <source>
        <dbReference type="ARBA" id="ARBA00023125"/>
    </source>
</evidence>